<accession>A0A830HPD7</accession>
<feature type="transmembrane region" description="Helical" evidence="6">
    <location>
        <begin position="66"/>
        <end position="84"/>
    </location>
</feature>
<comment type="similarity">
    <text evidence="2">Belongs to the sterol desaturase family.</text>
</comment>
<organism evidence="8 9">
    <name type="scientific">Pycnococcus provasolii</name>
    <dbReference type="NCBI Taxonomy" id="41880"/>
    <lineage>
        <taxon>Eukaryota</taxon>
        <taxon>Viridiplantae</taxon>
        <taxon>Chlorophyta</taxon>
        <taxon>Pseudoscourfieldiophyceae</taxon>
        <taxon>Pseudoscourfieldiales</taxon>
        <taxon>Pycnococcaceae</taxon>
        <taxon>Pycnococcus</taxon>
    </lineage>
</organism>
<dbReference type="GO" id="GO:0016491">
    <property type="term" value="F:oxidoreductase activity"/>
    <property type="evidence" value="ECO:0007669"/>
    <property type="project" value="InterPro"/>
</dbReference>
<keyword evidence="5 6" id="KW-0472">Membrane</keyword>
<dbReference type="EMBL" id="BNJQ01000016">
    <property type="protein sequence ID" value="GHP07311.1"/>
    <property type="molecule type" value="Genomic_DNA"/>
</dbReference>
<dbReference type="Pfam" id="PF04116">
    <property type="entry name" value="FA_hydroxylase"/>
    <property type="match status" value="1"/>
</dbReference>
<keyword evidence="3 6" id="KW-0812">Transmembrane</keyword>
<dbReference type="OrthoDB" id="408954at2759"/>
<evidence type="ECO:0000256" key="3">
    <source>
        <dbReference type="ARBA" id="ARBA00022692"/>
    </source>
</evidence>
<evidence type="ECO:0000256" key="1">
    <source>
        <dbReference type="ARBA" id="ARBA00004370"/>
    </source>
</evidence>
<reference evidence="8" key="1">
    <citation type="submission" date="2020-10" db="EMBL/GenBank/DDBJ databases">
        <title>Unveiling of a novel bifunctional photoreceptor, Dualchrome1, isolated from a cosmopolitan green alga.</title>
        <authorList>
            <person name="Suzuki S."/>
            <person name="Kawachi M."/>
        </authorList>
    </citation>
    <scope>NUCLEOTIDE SEQUENCE</scope>
    <source>
        <strain evidence="8">NIES 2893</strain>
    </source>
</reference>
<dbReference type="InterPro" id="IPR050307">
    <property type="entry name" value="Sterol_Desaturase_Related"/>
</dbReference>
<keyword evidence="9" id="KW-1185">Reference proteome</keyword>
<dbReference type="GO" id="GO:0008610">
    <property type="term" value="P:lipid biosynthetic process"/>
    <property type="evidence" value="ECO:0007669"/>
    <property type="project" value="InterPro"/>
</dbReference>
<dbReference type="InterPro" id="IPR006694">
    <property type="entry name" value="Fatty_acid_hydroxylase"/>
</dbReference>
<evidence type="ECO:0000256" key="5">
    <source>
        <dbReference type="ARBA" id="ARBA00023136"/>
    </source>
</evidence>
<evidence type="ECO:0000256" key="4">
    <source>
        <dbReference type="ARBA" id="ARBA00022989"/>
    </source>
</evidence>
<dbReference type="AlphaFoldDB" id="A0A830HPD7"/>
<dbReference type="GO" id="GO:0016020">
    <property type="term" value="C:membrane"/>
    <property type="evidence" value="ECO:0007669"/>
    <property type="project" value="UniProtKB-SubCell"/>
</dbReference>
<evidence type="ECO:0000259" key="7">
    <source>
        <dbReference type="Pfam" id="PF04116"/>
    </source>
</evidence>
<feature type="transmembrane region" description="Helical" evidence="6">
    <location>
        <begin position="7"/>
        <end position="28"/>
    </location>
</feature>
<evidence type="ECO:0000256" key="2">
    <source>
        <dbReference type="ARBA" id="ARBA00009324"/>
    </source>
</evidence>
<evidence type="ECO:0000313" key="9">
    <source>
        <dbReference type="Proteomes" id="UP000660262"/>
    </source>
</evidence>
<comment type="caution">
    <text evidence="8">The sequence shown here is derived from an EMBL/GenBank/DDBJ whole genome shotgun (WGS) entry which is preliminary data.</text>
</comment>
<gene>
    <name evidence="8" type="ORF">PPROV_000605200</name>
</gene>
<keyword evidence="4 6" id="KW-1133">Transmembrane helix</keyword>
<feature type="domain" description="Fatty acid hydroxylase" evidence="7">
    <location>
        <begin position="143"/>
        <end position="271"/>
    </location>
</feature>
<evidence type="ECO:0000313" key="8">
    <source>
        <dbReference type="EMBL" id="GHP07311.1"/>
    </source>
</evidence>
<evidence type="ECO:0000256" key="6">
    <source>
        <dbReference type="SAM" id="Phobius"/>
    </source>
</evidence>
<proteinExistence type="inferred from homology"/>
<sequence length="295" mass="33943">MGWSRQVLWDFVITVSVRVLIVAAFTTMCLRRNHADAFVQNAWDDLRVRWWFQHDTFEPVLATTSFAFWMALWYAVDLVAYAHIPTRYRLQTSESMHQWKPQGHVAQEVLLYLAPLAMYDHVKPRRVLPPDAPTALACLAQVMCSLLLYDCLFAIFHRAMHSHPVLYRRVHAKHHHNAVVRARDAVRVSALEQLVDVSCSILALKLTGSHPLSRAIHNIVITFLITELHSGYSFPWSFESVVPYGLYLGPTKHVLHHSVNAPYYAKFFAVLECMPSMDVLRVCKHTSRGWSARRA</sequence>
<dbReference type="Proteomes" id="UP000660262">
    <property type="component" value="Unassembled WGS sequence"/>
</dbReference>
<protein>
    <recommendedName>
        <fullName evidence="7">Fatty acid hydroxylase domain-containing protein</fullName>
    </recommendedName>
</protein>
<comment type="subcellular location">
    <subcellularLocation>
        <location evidence="1">Membrane</location>
    </subcellularLocation>
</comment>
<dbReference type="GO" id="GO:0005506">
    <property type="term" value="F:iron ion binding"/>
    <property type="evidence" value="ECO:0007669"/>
    <property type="project" value="InterPro"/>
</dbReference>
<dbReference type="PANTHER" id="PTHR11863">
    <property type="entry name" value="STEROL DESATURASE"/>
    <property type="match status" value="1"/>
</dbReference>
<name>A0A830HPD7_9CHLO</name>